<dbReference type="InterPro" id="IPR011009">
    <property type="entry name" value="Kinase-like_dom_sf"/>
</dbReference>
<proteinExistence type="predicted"/>
<feature type="domain" description="Aminoglycoside phosphotransferase" evidence="1">
    <location>
        <begin position="279"/>
        <end position="351"/>
    </location>
</feature>
<dbReference type="Proteomes" id="UP000799766">
    <property type="component" value="Unassembled WGS sequence"/>
</dbReference>
<keyword evidence="2" id="KW-0808">Transferase</keyword>
<dbReference type="PANTHER" id="PTHR36091:SF2">
    <property type="entry name" value="AMINOGLYCOSIDE PHOSPHOTRANSFERASE DOMAIN-CONTAINING PROTEIN"/>
    <property type="match status" value="1"/>
</dbReference>
<protein>
    <submittedName>
        <fullName evidence="2">Kinase-like domain-containing protein</fullName>
    </submittedName>
</protein>
<evidence type="ECO:0000259" key="1">
    <source>
        <dbReference type="Pfam" id="PF01636"/>
    </source>
</evidence>
<dbReference type="InterPro" id="IPR002575">
    <property type="entry name" value="Aminoglycoside_PTrfase"/>
</dbReference>
<dbReference type="SUPFAM" id="SSF56112">
    <property type="entry name" value="Protein kinase-like (PK-like)"/>
    <property type="match status" value="1"/>
</dbReference>
<evidence type="ECO:0000313" key="3">
    <source>
        <dbReference type="Proteomes" id="UP000799766"/>
    </source>
</evidence>
<keyword evidence="2" id="KW-0418">Kinase</keyword>
<dbReference type="OrthoDB" id="2831558at2759"/>
<keyword evidence="3" id="KW-1185">Reference proteome</keyword>
<evidence type="ECO:0000313" key="2">
    <source>
        <dbReference type="EMBL" id="KAF2455315.1"/>
    </source>
</evidence>
<name>A0A6A6NU62_9PEZI</name>
<dbReference type="PANTHER" id="PTHR36091">
    <property type="entry name" value="ALTERED INHERITANCE OF MITOCHONDRIA PROTEIN 9, MITOCHONDRIAL"/>
    <property type="match status" value="1"/>
</dbReference>
<dbReference type="InterPro" id="IPR051035">
    <property type="entry name" value="Mito_inheritance_9"/>
</dbReference>
<dbReference type="EMBL" id="MU001687">
    <property type="protein sequence ID" value="KAF2455315.1"/>
    <property type="molecule type" value="Genomic_DNA"/>
</dbReference>
<dbReference type="GO" id="GO:0016301">
    <property type="term" value="F:kinase activity"/>
    <property type="evidence" value="ECO:0007669"/>
    <property type="project" value="UniProtKB-KW"/>
</dbReference>
<reference evidence="2" key="1">
    <citation type="journal article" date="2020" name="Stud. Mycol.">
        <title>101 Dothideomycetes genomes: a test case for predicting lifestyles and emergence of pathogens.</title>
        <authorList>
            <person name="Haridas S."/>
            <person name="Albert R."/>
            <person name="Binder M."/>
            <person name="Bloem J."/>
            <person name="Labutti K."/>
            <person name="Salamov A."/>
            <person name="Andreopoulos B."/>
            <person name="Baker S."/>
            <person name="Barry K."/>
            <person name="Bills G."/>
            <person name="Bluhm B."/>
            <person name="Cannon C."/>
            <person name="Castanera R."/>
            <person name="Culley D."/>
            <person name="Daum C."/>
            <person name="Ezra D."/>
            <person name="Gonzalez J."/>
            <person name="Henrissat B."/>
            <person name="Kuo A."/>
            <person name="Liang C."/>
            <person name="Lipzen A."/>
            <person name="Lutzoni F."/>
            <person name="Magnuson J."/>
            <person name="Mondo S."/>
            <person name="Nolan M."/>
            <person name="Ohm R."/>
            <person name="Pangilinan J."/>
            <person name="Park H.-J."/>
            <person name="Ramirez L."/>
            <person name="Alfaro M."/>
            <person name="Sun H."/>
            <person name="Tritt A."/>
            <person name="Yoshinaga Y."/>
            <person name="Zwiers L.-H."/>
            <person name="Turgeon B."/>
            <person name="Goodwin S."/>
            <person name="Spatafora J."/>
            <person name="Crous P."/>
            <person name="Grigoriev I."/>
        </authorList>
    </citation>
    <scope>NUCLEOTIDE SEQUENCE</scope>
    <source>
        <strain evidence="2">ATCC 16933</strain>
    </source>
</reference>
<gene>
    <name evidence="2" type="ORF">BDY21DRAFT_396661</name>
</gene>
<organism evidence="2 3">
    <name type="scientific">Lineolata rhizophorae</name>
    <dbReference type="NCBI Taxonomy" id="578093"/>
    <lineage>
        <taxon>Eukaryota</taxon>
        <taxon>Fungi</taxon>
        <taxon>Dikarya</taxon>
        <taxon>Ascomycota</taxon>
        <taxon>Pezizomycotina</taxon>
        <taxon>Dothideomycetes</taxon>
        <taxon>Dothideomycetes incertae sedis</taxon>
        <taxon>Lineolatales</taxon>
        <taxon>Lineolataceae</taxon>
        <taxon>Lineolata</taxon>
    </lineage>
</organism>
<accession>A0A6A6NU62</accession>
<dbReference type="Gene3D" id="3.90.1200.10">
    <property type="match status" value="1"/>
</dbReference>
<dbReference type="Pfam" id="PF01636">
    <property type="entry name" value="APH"/>
    <property type="match status" value="1"/>
</dbReference>
<dbReference type="AlphaFoldDB" id="A0A6A6NU62"/>
<dbReference type="GO" id="GO:0005739">
    <property type="term" value="C:mitochondrion"/>
    <property type="evidence" value="ECO:0007669"/>
    <property type="project" value="TreeGrafter"/>
</dbReference>
<sequence length="541" mass="61350">MPVLRKQKDDGSEEEIPEEELYRYTRYRWLCNGPENLAVRYRKFNISALVDATVNAVGDGARPCVKLLKCIEGQYNKAFIMTMDNGVEVLAKIPNPNAGPVFYTTASEVATRHFLRTVLNLPISRIYAYSSNPLNPVGVEYIIEEKAEDVPLGTLWYQWQTESQVNLVTQLVDFETELMSLSFRRHGCIYYKKDLEKKGLRAYDLEARPLLPGGRASEPDPALVEDFALGPLTEARLWEGDRATMELDRGPWSSPLSYMAAMGINETQWAKAYAKPRINPQRSLEEPESPDEYISLLDRYLQLVPHLSPPPLPTSLSHQDLHLNNIFIDPDTKKITCIIDWQSASISEPLFQHSIPRLLLAVGSRTTNGRLDAAPEEGDAGKYPNRTADLLGHYQHLTKLKNEQRWTTMNVQNRSLLTELLSSLCGAWSRNDTFSFRHALISIAARWGEIAPATTDCPILFTEKELELHNSELELAEGLSEVLHQLQNDNLIPLGGMVLRENYDQALHINNAVRAMFVNMAESESQKVLHSRVWPYQDQDS</sequence>